<dbReference type="InterPro" id="IPR012577">
    <property type="entry name" value="NIPSNAP"/>
</dbReference>
<dbReference type="AlphaFoldDB" id="A0A4U3KWC1"/>
<feature type="chain" id="PRO_5020660087" evidence="1">
    <location>
        <begin position="21"/>
        <end position="259"/>
    </location>
</feature>
<name>A0A4U3KWC1_9BACT</name>
<evidence type="ECO:0000259" key="2">
    <source>
        <dbReference type="Pfam" id="PF07978"/>
    </source>
</evidence>
<evidence type="ECO:0000313" key="3">
    <source>
        <dbReference type="EMBL" id="TKK66672.1"/>
    </source>
</evidence>
<dbReference type="OrthoDB" id="192769at2"/>
<sequence length="259" mass="29499">MKGKLLLLLLCALLYSAVHAQSSKQRDYYQITVYHFKDTAQENLIDDYLQHALVPALHSMNIKTVGVFKALSNDTAADKMMYVLMPVHSIKDIADITAKLAANATYNTAGARYLNAPYNAAPYTRMENILLQAFFMAPQLQVPQLKSAHKDRVYELRSYEGATEKLHASKVKMFNTGNEVGIFKNLNFNAVFYAEVLAGSHMPNLMYMTTFENMADRETHWKAFNEDSTFKKLLTMPEYQHNVSKADIIFLRPTDYSDI</sequence>
<dbReference type="Proteomes" id="UP000305848">
    <property type="component" value="Unassembled WGS sequence"/>
</dbReference>
<protein>
    <submittedName>
        <fullName evidence="3">NIPSNAP family containing protein</fullName>
    </submittedName>
</protein>
<dbReference type="RefSeq" id="WP_137262945.1">
    <property type="nucleotide sequence ID" value="NZ_SZQL01000014.1"/>
</dbReference>
<dbReference type="Pfam" id="PF07978">
    <property type="entry name" value="NIPSNAP"/>
    <property type="match status" value="1"/>
</dbReference>
<evidence type="ECO:0000313" key="4">
    <source>
        <dbReference type="Proteomes" id="UP000305848"/>
    </source>
</evidence>
<accession>A0A4U3KWC1</accession>
<gene>
    <name evidence="3" type="ORF">FC093_16685</name>
</gene>
<evidence type="ECO:0000256" key="1">
    <source>
        <dbReference type="SAM" id="SignalP"/>
    </source>
</evidence>
<feature type="signal peptide" evidence="1">
    <location>
        <begin position="1"/>
        <end position="20"/>
    </location>
</feature>
<organism evidence="3 4">
    <name type="scientific">Ilyomonas limi</name>
    <dbReference type="NCBI Taxonomy" id="2575867"/>
    <lineage>
        <taxon>Bacteria</taxon>
        <taxon>Pseudomonadati</taxon>
        <taxon>Bacteroidota</taxon>
        <taxon>Chitinophagia</taxon>
        <taxon>Chitinophagales</taxon>
        <taxon>Chitinophagaceae</taxon>
        <taxon>Ilyomonas</taxon>
    </lineage>
</organism>
<dbReference type="InterPro" id="IPR011008">
    <property type="entry name" value="Dimeric_a/b-barrel"/>
</dbReference>
<keyword evidence="4" id="KW-1185">Reference proteome</keyword>
<reference evidence="3 4" key="1">
    <citation type="submission" date="2019-05" db="EMBL/GenBank/DDBJ databases">
        <title>Panacibacter sp. strain 17mud1-8 Genome sequencing and assembly.</title>
        <authorList>
            <person name="Chhetri G."/>
        </authorList>
    </citation>
    <scope>NUCLEOTIDE SEQUENCE [LARGE SCALE GENOMIC DNA]</scope>
    <source>
        <strain evidence="3 4">17mud1-8</strain>
    </source>
</reference>
<keyword evidence="1" id="KW-0732">Signal</keyword>
<proteinExistence type="predicted"/>
<dbReference type="EMBL" id="SZQL01000014">
    <property type="protein sequence ID" value="TKK66672.1"/>
    <property type="molecule type" value="Genomic_DNA"/>
</dbReference>
<feature type="domain" description="NIPSNAP" evidence="2">
    <location>
        <begin position="154"/>
        <end position="257"/>
    </location>
</feature>
<dbReference type="Gene3D" id="3.30.70.100">
    <property type="match status" value="2"/>
</dbReference>
<dbReference type="SUPFAM" id="SSF54909">
    <property type="entry name" value="Dimeric alpha+beta barrel"/>
    <property type="match status" value="1"/>
</dbReference>
<comment type="caution">
    <text evidence="3">The sequence shown here is derived from an EMBL/GenBank/DDBJ whole genome shotgun (WGS) entry which is preliminary data.</text>
</comment>